<organism evidence="2">
    <name type="scientific">Aureoumbra lagunensis</name>
    <dbReference type="NCBI Taxonomy" id="44058"/>
    <lineage>
        <taxon>Eukaryota</taxon>
        <taxon>Sar</taxon>
        <taxon>Stramenopiles</taxon>
        <taxon>Ochrophyta</taxon>
        <taxon>Pelagophyceae</taxon>
        <taxon>Pelagomonadales</taxon>
        <taxon>Aureoumbra</taxon>
    </lineage>
</organism>
<gene>
    <name evidence="2" type="ORF">ALAG00032_LOCUS6386</name>
</gene>
<reference evidence="2" key="1">
    <citation type="submission" date="2021-01" db="EMBL/GenBank/DDBJ databases">
        <authorList>
            <person name="Corre E."/>
            <person name="Pelletier E."/>
            <person name="Niang G."/>
            <person name="Scheremetjew M."/>
            <person name="Finn R."/>
            <person name="Kale V."/>
            <person name="Holt S."/>
            <person name="Cochrane G."/>
            <person name="Meng A."/>
            <person name="Brown T."/>
            <person name="Cohen L."/>
        </authorList>
    </citation>
    <scope>NUCLEOTIDE SEQUENCE</scope>
    <source>
        <strain evidence="2">CCMP1510</strain>
    </source>
</reference>
<evidence type="ECO:0000313" key="2">
    <source>
        <dbReference type="EMBL" id="CAE0365642.1"/>
    </source>
</evidence>
<evidence type="ECO:0000256" key="1">
    <source>
        <dbReference type="SAM" id="MobiDB-lite"/>
    </source>
</evidence>
<proteinExistence type="predicted"/>
<name>A0A7S3NG92_9STRA</name>
<sequence>MCSPLGSGGVGGWAVEGRVFYSCSRRGSPVDDSIPARGASGKGTTSFPEVARATDDAARGGVEVSTIVLPGLCLVRLQDGEVLLAAVDALDVAAAHILSVDDVPAHEEARDAVSDFGGRPRVIAEHGQEHRHVRTSDGDLGGQGAARLVRELVFVRVKGVCGIPLRGETGPRASHAKGLGVRNGVRFRILAILAELEASQLLLDRVHFYSSWGEKAACG</sequence>
<dbReference type="AlphaFoldDB" id="A0A7S3NG92"/>
<protein>
    <submittedName>
        <fullName evidence="2">Uncharacterized protein</fullName>
    </submittedName>
</protein>
<feature type="region of interest" description="Disordered" evidence="1">
    <location>
        <begin position="26"/>
        <end position="47"/>
    </location>
</feature>
<dbReference type="EMBL" id="HBIJ01009076">
    <property type="protein sequence ID" value="CAE0365642.1"/>
    <property type="molecule type" value="Transcribed_RNA"/>
</dbReference>
<accession>A0A7S3NG92</accession>